<dbReference type="Pfam" id="PF05437">
    <property type="entry name" value="AzlD"/>
    <property type="match status" value="1"/>
</dbReference>
<sequence>MTEVMIAVVLLGLGTYSTRRAGVALGGSVTTGPRAALAEWVLDHAVIALLVAVALSTAVFDGHQFGGWARPLGVACALTAAWLRAPLVLSVLLGAGVTALARLAGLT</sequence>
<dbReference type="OrthoDB" id="4484240at2"/>
<dbReference type="AlphaFoldDB" id="A0A2A9D1A4"/>
<evidence type="ECO:0000313" key="3">
    <source>
        <dbReference type="Proteomes" id="UP000224915"/>
    </source>
</evidence>
<dbReference type="Proteomes" id="UP000224915">
    <property type="component" value="Unassembled WGS sequence"/>
</dbReference>
<reference evidence="2 3" key="1">
    <citation type="submission" date="2017-10" db="EMBL/GenBank/DDBJ databases">
        <title>Sequencing the genomes of 1000 actinobacteria strains.</title>
        <authorList>
            <person name="Klenk H.-P."/>
        </authorList>
    </citation>
    <scope>NUCLEOTIDE SEQUENCE [LARGE SCALE GENOMIC DNA]</scope>
    <source>
        <strain evidence="2 3">DSM 21801</strain>
    </source>
</reference>
<keyword evidence="3" id="KW-1185">Reference proteome</keyword>
<proteinExistence type="predicted"/>
<feature type="transmembrane region" description="Helical" evidence="1">
    <location>
        <begin position="42"/>
        <end position="60"/>
    </location>
</feature>
<comment type="caution">
    <text evidence="2">The sequence shown here is derived from an EMBL/GenBank/DDBJ whole genome shotgun (WGS) entry which is preliminary data.</text>
</comment>
<feature type="transmembrane region" description="Helical" evidence="1">
    <location>
        <begin position="72"/>
        <end position="101"/>
    </location>
</feature>
<evidence type="ECO:0000313" key="2">
    <source>
        <dbReference type="EMBL" id="PFG20146.1"/>
    </source>
</evidence>
<name>A0A2A9D1A4_9MICO</name>
<accession>A0A2A9D1A4</accession>
<protein>
    <submittedName>
        <fullName evidence="2">Branched-subunit amino acid transport protein AzlD</fullName>
    </submittedName>
</protein>
<dbReference type="RefSeq" id="WP_098469172.1">
    <property type="nucleotide sequence ID" value="NZ_PDJD01000001.1"/>
</dbReference>
<organism evidence="2 3">
    <name type="scientific">Serinibacter salmoneus</name>
    <dbReference type="NCBI Taxonomy" id="556530"/>
    <lineage>
        <taxon>Bacteria</taxon>
        <taxon>Bacillati</taxon>
        <taxon>Actinomycetota</taxon>
        <taxon>Actinomycetes</taxon>
        <taxon>Micrococcales</taxon>
        <taxon>Beutenbergiaceae</taxon>
        <taxon>Serinibacter</taxon>
    </lineage>
</organism>
<dbReference type="EMBL" id="PDJD01000001">
    <property type="protein sequence ID" value="PFG20146.1"/>
    <property type="molecule type" value="Genomic_DNA"/>
</dbReference>
<evidence type="ECO:0000256" key="1">
    <source>
        <dbReference type="SAM" id="Phobius"/>
    </source>
</evidence>
<gene>
    <name evidence="2" type="ORF">ATL40_1733</name>
</gene>
<keyword evidence="1" id="KW-0472">Membrane</keyword>
<keyword evidence="1" id="KW-0812">Transmembrane</keyword>
<keyword evidence="1" id="KW-1133">Transmembrane helix</keyword>
<dbReference type="InterPro" id="IPR008407">
    <property type="entry name" value="Brnchd-chn_aa_trnsp_AzlD"/>
</dbReference>